<dbReference type="RefSeq" id="WP_039495465.1">
    <property type="nucleotide sequence ID" value="NZ_JACDRW010000097.1"/>
</dbReference>
<proteinExistence type="predicted"/>
<evidence type="ECO:0008006" key="4">
    <source>
        <dbReference type="Google" id="ProtNLM"/>
    </source>
</evidence>
<keyword evidence="3" id="KW-1185">Reference proteome</keyword>
<gene>
    <name evidence="2" type="ORF">KU75_25110</name>
</gene>
<evidence type="ECO:0000256" key="1">
    <source>
        <dbReference type="SAM" id="Phobius"/>
    </source>
</evidence>
<keyword evidence="1" id="KW-1133">Transmembrane helix</keyword>
<dbReference type="EMBL" id="JQOF01000083">
    <property type="protein sequence ID" value="KGA39036.1"/>
    <property type="molecule type" value="Genomic_DNA"/>
</dbReference>
<comment type="caution">
    <text evidence="2">The sequence shown here is derived from an EMBL/GenBank/DDBJ whole genome shotgun (WGS) entry which is preliminary data.</text>
</comment>
<organism evidence="2 3">
    <name type="scientific">Pectobacterium odoriferum</name>
    <dbReference type="NCBI Taxonomy" id="78398"/>
    <lineage>
        <taxon>Bacteria</taxon>
        <taxon>Pseudomonadati</taxon>
        <taxon>Pseudomonadota</taxon>
        <taxon>Gammaproteobacteria</taxon>
        <taxon>Enterobacterales</taxon>
        <taxon>Pectobacteriaceae</taxon>
        <taxon>Pectobacterium</taxon>
    </lineage>
</organism>
<sequence length="109" mass="12651">MDKIKREVIIFAVFVALGYGVYQYFRPYNPSPQKLTSSQQEAINKINAEMKPYCVGRYMLDLPSSFRAEESPEKKTGIEFYDLLIFAKKFNEITLCLSVKYARLFSVTL</sequence>
<accession>A0ABR4VI80</accession>
<reference evidence="2 3" key="1">
    <citation type="submission" date="2014-08" db="EMBL/GenBank/DDBJ databases">
        <title>Genome sequences of NCPPB Pectobacterium isolates.</title>
        <authorList>
            <person name="Glover R.H."/>
            <person name="Sapp M."/>
            <person name="Elphinstone J."/>
        </authorList>
    </citation>
    <scope>NUCLEOTIDE SEQUENCE [LARGE SCALE GENOMIC DNA]</scope>
    <source>
        <strain evidence="2 3">NCPPB3841</strain>
    </source>
</reference>
<name>A0ABR4VI80_9GAMM</name>
<feature type="transmembrane region" description="Helical" evidence="1">
    <location>
        <begin position="7"/>
        <end position="25"/>
    </location>
</feature>
<evidence type="ECO:0000313" key="2">
    <source>
        <dbReference type="EMBL" id="KGA39036.1"/>
    </source>
</evidence>
<evidence type="ECO:0000313" key="3">
    <source>
        <dbReference type="Proteomes" id="UP000029447"/>
    </source>
</evidence>
<dbReference type="Proteomes" id="UP000029447">
    <property type="component" value="Unassembled WGS sequence"/>
</dbReference>
<keyword evidence="1" id="KW-0472">Membrane</keyword>
<protein>
    <recommendedName>
        <fullName evidence="4">Tle cognate immunity protein 4 N-terminal domain-containing protein</fullName>
    </recommendedName>
</protein>
<keyword evidence="1" id="KW-0812">Transmembrane</keyword>